<accession>A0A7W8E9A2</accession>
<gene>
    <name evidence="7" type="ORF">HDF15_001808</name>
</gene>
<dbReference type="Gene3D" id="1.10.10.10">
    <property type="entry name" value="Winged helix-like DNA-binding domain superfamily/Winged helix DNA-binding domain"/>
    <property type="match status" value="1"/>
</dbReference>
<keyword evidence="3" id="KW-0731">Sigma factor</keyword>
<dbReference type="PANTHER" id="PTHR43133">
    <property type="entry name" value="RNA POLYMERASE ECF-TYPE SIGMA FACTO"/>
    <property type="match status" value="1"/>
</dbReference>
<dbReference type="EMBL" id="JACHIO010000006">
    <property type="protein sequence ID" value="MBB5063466.1"/>
    <property type="molecule type" value="Genomic_DNA"/>
</dbReference>
<organism evidence="7 8">
    <name type="scientific">Granulicella mallensis</name>
    <dbReference type="NCBI Taxonomy" id="940614"/>
    <lineage>
        <taxon>Bacteria</taxon>
        <taxon>Pseudomonadati</taxon>
        <taxon>Acidobacteriota</taxon>
        <taxon>Terriglobia</taxon>
        <taxon>Terriglobales</taxon>
        <taxon>Acidobacteriaceae</taxon>
        <taxon>Granulicella</taxon>
    </lineage>
</organism>
<keyword evidence="2" id="KW-0805">Transcription regulation</keyword>
<comment type="caution">
    <text evidence="7">The sequence shown here is derived from an EMBL/GenBank/DDBJ whole genome shotgun (WGS) entry which is preliminary data.</text>
</comment>
<comment type="similarity">
    <text evidence="1">Belongs to the sigma-70 factor family. ECF subfamily.</text>
</comment>
<feature type="region of interest" description="Disordered" evidence="6">
    <location>
        <begin position="176"/>
        <end position="197"/>
    </location>
</feature>
<reference evidence="7 8" key="1">
    <citation type="submission" date="2020-08" db="EMBL/GenBank/DDBJ databases">
        <title>Genomic Encyclopedia of Type Strains, Phase IV (KMG-V): Genome sequencing to study the core and pangenomes of soil and plant-associated prokaryotes.</title>
        <authorList>
            <person name="Whitman W."/>
        </authorList>
    </citation>
    <scope>NUCLEOTIDE SEQUENCE [LARGE SCALE GENOMIC DNA]</scope>
    <source>
        <strain evidence="7 8">X5P3</strain>
    </source>
</reference>
<dbReference type="Gene3D" id="1.10.1740.10">
    <property type="match status" value="1"/>
</dbReference>
<keyword evidence="5" id="KW-0804">Transcription</keyword>
<dbReference type="GO" id="GO:0006352">
    <property type="term" value="P:DNA-templated transcription initiation"/>
    <property type="evidence" value="ECO:0007669"/>
    <property type="project" value="InterPro"/>
</dbReference>
<sequence length="321" mass="35034">MDSASAQPVELGPPATAEGAAEPQISATLLDALWREAEADSLELNRTELAQKLLAVGAKYNYGLPPGASATPAQIEAFYRSLQLRELALAHACTVGHDAAWQQFLQRFRAPLTQAAVAMTGSSSLGQDLADSLYSELFGLSERDGQRRSPLASYSGRGSLMGWLRTTLAQRHVDHHRRTRREAPLEDTDLAAVPTAPTPTPEVLARLGNSLAEALRALAPEDRFLLSAYFLDQRTLLQIAQLLRVHEATVSRKLKRLTSGLHQQLLKRLQASGMNRRAAEEALGTDPRDLTINLRNLLQTSATPTFSNQTEGDKTKPSVKK</sequence>
<dbReference type="InterPro" id="IPR039425">
    <property type="entry name" value="RNA_pol_sigma-70-like"/>
</dbReference>
<dbReference type="SUPFAM" id="SSF88946">
    <property type="entry name" value="Sigma2 domain of RNA polymerase sigma factors"/>
    <property type="match status" value="1"/>
</dbReference>
<keyword evidence="4" id="KW-0238">DNA-binding</keyword>
<feature type="region of interest" description="Disordered" evidence="6">
    <location>
        <begin position="1"/>
        <end position="20"/>
    </location>
</feature>
<evidence type="ECO:0000256" key="5">
    <source>
        <dbReference type="ARBA" id="ARBA00023163"/>
    </source>
</evidence>
<feature type="compositionally biased region" description="Polar residues" evidence="6">
    <location>
        <begin position="301"/>
        <end position="310"/>
    </location>
</feature>
<protein>
    <submittedName>
        <fullName evidence="7">RNA polymerase sigma-70 factor (ECF subfamily)</fullName>
    </submittedName>
</protein>
<name>A0A7W8E9A2_9BACT</name>
<dbReference type="PANTHER" id="PTHR43133:SF8">
    <property type="entry name" value="RNA POLYMERASE SIGMA FACTOR HI_1459-RELATED"/>
    <property type="match status" value="1"/>
</dbReference>
<feature type="region of interest" description="Disordered" evidence="6">
    <location>
        <begin position="301"/>
        <end position="321"/>
    </location>
</feature>
<evidence type="ECO:0000256" key="1">
    <source>
        <dbReference type="ARBA" id="ARBA00010641"/>
    </source>
</evidence>
<proteinExistence type="inferred from homology"/>
<dbReference type="GO" id="GO:0003677">
    <property type="term" value="F:DNA binding"/>
    <property type="evidence" value="ECO:0007669"/>
    <property type="project" value="UniProtKB-KW"/>
</dbReference>
<dbReference type="SUPFAM" id="SSF88659">
    <property type="entry name" value="Sigma3 and sigma4 domains of RNA polymerase sigma factors"/>
    <property type="match status" value="1"/>
</dbReference>
<evidence type="ECO:0000256" key="4">
    <source>
        <dbReference type="ARBA" id="ARBA00023125"/>
    </source>
</evidence>
<dbReference type="Proteomes" id="UP000584867">
    <property type="component" value="Unassembled WGS sequence"/>
</dbReference>
<evidence type="ECO:0000256" key="2">
    <source>
        <dbReference type="ARBA" id="ARBA00023015"/>
    </source>
</evidence>
<dbReference type="AlphaFoldDB" id="A0A7W8E9A2"/>
<dbReference type="RefSeq" id="WP_184254655.1">
    <property type="nucleotide sequence ID" value="NZ_JACHIO010000006.1"/>
</dbReference>
<dbReference type="GO" id="GO:0016987">
    <property type="term" value="F:sigma factor activity"/>
    <property type="evidence" value="ECO:0007669"/>
    <property type="project" value="UniProtKB-KW"/>
</dbReference>
<dbReference type="InterPro" id="IPR036388">
    <property type="entry name" value="WH-like_DNA-bd_sf"/>
</dbReference>
<evidence type="ECO:0000313" key="8">
    <source>
        <dbReference type="Proteomes" id="UP000584867"/>
    </source>
</evidence>
<evidence type="ECO:0000256" key="6">
    <source>
        <dbReference type="SAM" id="MobiDB-lite"/>
    </source>
</evidence>
<dbReference type="InterPro" id="IPR013325">
    <property type="entry name" value="RNA_pol_sigma_r2"/>
</dbReference>
<evidence type="ECO:0000256" key="3">
    <source>
        <dbReference type="ARBA" id="ARBA00023082"/>
    </source>
</evidence>
<evidence type="ECO:0000313" key="7">
    <source>
        <dbReference type="EMBL" id="MBB5063466.1"/>
    </source>
</evidence>
<feature type="compositionally biased region" description="Basic and acidic residues" evidence="6">
    <location>
        <begin position="311"/>
        <end position="321"/>
    </location>
</feature>
<dbReference type="InterPro" id="IPR013324">
    <property type="entry name" value="RNA_pol_sigma_r3/r4-like"/>
</dbReference>